<accession>A0AAW1SDZ6</accession>
<dbReference type="Pfam" id="PF13516">
    <property type="entry name" value="LRR_6"/>
    <property type="match status" value="4"/>
</dbReference>
<feature type="domain" description="DUF4476" evidence="6">
    <location>
        <begin position="662"/>
        <end position="739"/>
    </location>
</feature>
<dbReference type="PANTHER" id="PTHR24113:SF12">
    <property type="entry name" value="RAN GTPASE-ACTIVATING PROTEIN 1"/>
    <property type="match status" value="1"/>
</dbReference>
<keyword evidence="2" id="KW-0343">GTPase activation</keyword>
<dbReference type="GO" id="GO:0005634">
    <property type="term" value="C:nucleus"/>
    <property type="evidence" value="ECO:0007669"/>
    <property type="project" value="TreeGrafter"/>
</dbReference>
<evidence type="ECO:0000313" key="7">
    <source>
        <dbReference type="EMBL" id="KAK9844710.1"/>
    </source>
</evidence>
<dbReference type="SMART" id="SM00368">
    <property type="entry name" value="LRR_RI"/>
    <property type="match status" value="6"/>
</dbReference>
<dbReference type="InterPro" id="IPR027038">
    <property type="entry name" value="RanGap"/>
</dbReference>
<evidence type="ECO:0000256" key="3">
    <source>
        <dbReference type="ARBA" id="ARBA00022614"/>
    </source>
</evidence>
<dbReference type="InterPro" id="IPR028011">
    <property type="entry name" value="DUF4476"/>
</dbReference>
<evidence type="ECO:0000256" key="4">
    <source>
        <dbReference type="ARBA" id="ARBA00022737"/>
    </source>
</evidence>
<sequence>MVELAGLEAPDCATARISWRHALGAYQETKETGFALLPSLNRRAIVSRLKQRTGVEGLPGTPSAPAPPHLAALSEYIQRTSGGQHASSYHSGELPRLQKAAIARLERLIQDANMVGQQREQDNEAAAPTTVARAKPGPLEAPFSPRIISQIGLVPGSRVNEDLRRDLLSKVQTEASARSGTVSVRSTREHGRESLIPESTQVRRKQQAHDDFHLSIGRQQAGNAAAQTAQQRPDGLKSAELARNAVVTSPQSAIVNGKLLHMETEQTDELARLRVYAKQADLPGTLDLSHAKQAGPIGLAALLEFLLESQTISKLRMSHSGLTDGQLQLMLNFLCPYSWCVSDLDISHNCLTHQCCEALGVILWARKAVTQPKAHQSTTDGDLCVRVLRQPGVLTSLSLEGNSIGDRGASALCTALARPCSLTSLNLQACNLTEKSCISLCALLQGNAGIRVLQLGWNQLRAGCTDLGPGLASNGSLHQLDLQHNGIGDKAFAHVAASLHTNQTLKRLDLASNSIGRGACAVLADAIPQMALSSLNLSHNPVGSSGARKLLQIHVTGQLPALNIWNCAFYEADGHSGSSVQPANQVHRLDLADPADRQAAHELAELANTHGWECWRSATLDDKPLKLSSKDNWPSKMPPIGRVTIDFRLTKWPRREQHVTSAADFQQIWQAIAAASCPVTDQWRLSYLDVLCLDAYFTLAQALQILKTFAYPGDRVEAMVRLWPRCTDHQSMHQLQGILGEAGVKQVLSRLGPLRFFTPAVPSGSYSLALGLQAHRLVAMQLLELYVQQHEDGLSTNPLNMSWVHPQLNGTKQDIQDPHEWNLPSTGVLDLSFSDRRAVPDRATVAPLSPLRFSVLCARLANLSTADGNALLAPPSAAEVKAWFSAAGCAVVPISPNSCIDNLRVWAANHTITLQQMLYVLRMMPTLAARVHLCVIFWARLVERDRSWPKVMDKLAAAEQVAVCQQLGYSNVLDIGVLDMHYSLRMNHEDEYQVAKKLYKIATVSTSENLTNICIDGIEKKMSQGANMWAVMLGGAEENSRPSIRLDFDFKAEYTANLRQEAAINIQSVWTSYRSARPSAQHQV</sequence>
<gene>
    <name evidence="7" type="ORF">WJX74_005783</name>
</gene>
<dbReference type="GO" id="GO:0006913">
    <property type="term" value="P:nucleocytoplasmic transport"/>
    <property type="evidence" value="ECO:0007669"/>
    <property type="project" value="TreeGrafter"/>
</dbReference>
<feature type="region of interest" description="Disordered" evidence="5">
    <location>
        <begin position="119"/>
        <end position="138"/>
    </location>
</feature>
<dbReference type="GO" id="GO:0005096">
    <property type="term" value="F:GTPase activator activity"/>
    <property type="evidence" value="ECO:0007669"/>
    <property type="project" value="UniProtKB-KW"/>
</dbReference>
<keyword evidence="4" id="KW-0677">Repeat</keyword>
<dbReference type="AlphaFoldDB" id="A0AAW1SDZ6"/>
<dbReference type="PANTHER" id="PTHR24113">
    <property type="entry name" value="RAN GTPASE-ACTIVATING PROTEIN 1"/>
    <property type="match status" value="1"/>
</dbReference>
<comment type="caution">
    <text evidence="7">The sequence shown here is derived from an EMBL/GenBank/DDBJ whole genome shotgun (WGS) entry which is preliminary data.</text>
</comment>
<dbReference type="Pfam" id="PF14771">
    <property type="entry name" value="DUF4476"/>
    <property type="match status" value="1"/>
</dbReference>
<dbReference type="GO" id="GO:0031267">
    <property type="term" value="F:small GTPase binding"/>
    <property type="evidence" value="ECO:0007669"/>
    <property type="project" value="TreeGrafter"/>
</dbReference>
<dbReference type="Gene3D" id="3.80.10.10">
    <property type="entry name" value="Ribonuclease Inhibitor"/>
    <property type="match status" value="2"/>
</dbReference>
<proteinExistence type="predicted"/>
<dbReference type="InterPro" id="IPR032675">
    <property type="entry name" value="LRR_dom_sf"/>
</dbReference>
<organism evidence="7 8">
    <name type="scientific">Apatococcus lobatus</name>
    <dbReference type="NCBI Taxonomy" id="904363"/>
    <lineage>
        <taxon>Eukaryota</taxon>
        <taxon>Viridiplantae</taxon>
        <taxon>Chlorophyta</taxon>
        <taxon>core chlorophytes</taxon>
        <taxon>Trebouxiophyceae</taxon>
        <taxon>Chlorellales</taxon>
        <taxon>Chlorellaceae</taxon>
        <taxon>Apatococcus</taxon>
    </lineage>
</organism>
<keyword evidence="8" id="KW-1185">Reference proteome</keyword>
<dbReference type="GO" id="GO:0005829">
    <property type="term" value="C:cytosol"/>
    <property type="evidence" value="ECO:0007669"/>
    <property type="project" value="TreeGrafter"/>
</dbReference>
<name>A0AAW1SDZ6_9CHLO</name>
<evidence type="ECO:0000256" key="1">
    <source>
        <dbReference type="ARBA" id="ARBA00004430"/>
    </source>
</evidence>
<protein>
    <recommendedName>
        <fullName evidence="6">DUF4476 domain-containing protein</fullName>
    </recommendedName>
</protein>
<keyword evidence="3" id="KW-0433">Leucine-rich repeat</keyword>
<comment type="subcellular location">
    <subcellularLocation>
        <location evidence="1">Cytoplasm</location>
        <location evidence="1">Cytoskeleton</location>
        <location evidence="1">Cilium axoneme</location>
    </subcellularLocation>
</comment>
<dbReference type="GO" id="GO:0005930">
    <property type="term" value="C:axoneme"/>
    <property type="evidence" value="ECO:0007669"/>
    <property type="project" value="UniProtKB-SubCell"/>
</dbReference>
<dbReference type="GO" id="GO:0048471">
    <property type="term" value="C:perinuclear region of cytoplasm"/>
    <property type="evidence" value="ECO:0007669"/>
    <property type="project" value="TreeGrafter"/>
</dbReference>
<evidence type="ECO:0000256" key="5">
    <source>
        <dbReference type="SAM" id="MobiDB-lite"/>
    </source>
</evidence>
<evidence type="ECO:0000259" key="6">
    <source>
        <dbReference type="Pfam" id="PF14771"/>
    </source>
</evidence>
<evidence type="ECO:0000313" key="8">
    <source>
        <dbReference type="Proteomes" id="UP001438707"/>
    </source>
</evidence>
<dbReference type="EMBL" id="JALJOS010000001">
    <property type="protein sequence ID" value="KAK9844710.1"/>
    <property type="molecule type" value="Genomic_DNA"/>
</dbReference>
<dbReference type="InterPro" id="IPR001611">
    <property type="entry name" value="Leu-rich_rpt"/>
</dbReference>
<dbReference type="SUPFAM" id="SSF52047">
    <property type="entry name" value="RNI-like"/>
    <property type="match status" value="1"/>
</dbReference>
<evidence type="ECO:0000256" key="2">
    <source>
        <dbReference type="ARBA" id="ARBA00022468"/>
    </source>
</evidence>
<dbReference type="Proteomes" id="UP001438707">
    <property type="component" value="Unassembled WGS sequence"/>
</dbReference>
<reference evidence="7 8" key="1">
    <citation type="journal article" date="2024" name="Nat. Commun.">
        <title>Phylogenomics reveals the evolutionary origins of lichenization in chlorophyte algae.</title>
        <authorList>
            <person name="Puginier C."/>
            <person name="Libourel C."/>
            <person name="Otte J."/>
            <person name="Skaloud P."/>
            <person name="Haon M."/>
            <person name="Grisel S."/>
            <person name="Petersen M."/>
            <person name="Berrin J.G."/>
            <person name="Delaux P.M."/>
            <person name="Dal Grande F."/>
            <person name="Keller J."/>
        </authorList>
    </citation>
    <scope>NUCLEOTIDE SEQUENCE [LARGE SCALE GENOMIC DNA]</scope>
    <source>
        <strain evidence="7 8">SAG 2145</strain>
    </source>
</reference>